<feature type="domain" description="Ig-like" evidence="11">
    <location>
        <begin position="157"/>
        <end position="241"/>
    </location>
</feature>
<dbReference type="InterPro" id="IPR013106">
    <property type="entry name" value="Ig_V-set"/>
</dbReference>
<dbReference type="AlphaFoldDB" id="A0A8C5NVM7"/>
<evidence type="ECO:0000313" key="12">
    <source>
        <dbReference type="Ensembl" id="ENSJJAP00000002943.1"/>
    </source>
</evidence>
<dbReference type="SMART" id="SM00589">
    <property type="entry name" value="PRY"/>
    <property type="match status" value="1"/>
</dbReference>
<comment type="subcellular location">
    <subcellularLocation>
        <location evidence="1">Membrane</location>
        <topology evidence="1">Single-pass type I membrane protein</topology>
    </subcellularLocation>
</comment>
<dbReference type="InterPro" id="IPR003877">
    <property type="entry name" value="SPRY_dom"/>
</dbReference>
<feature type="domain" description="Ig-like" evidence="11">
    <location>
        <begin position="32"/>
        <end position="134"/>
    </location>
</feature>
<keyword evidence="3" id="KW-0812">Transmembrane</keyword>
<dbReference type="InterPro" id="IPR003879">
    <property type="entry name" value="Butyrophylin_SPRY"/>
</dbReference>
<dbReference type="Pfam" id="PF07686">
    <property type="entry name" value="V-set"/>
    <property type="match status" value="1"/>
</dbReference>
<evidence type="ECO:0000256" key="9">
    <source>
        <dbReference type="ARBA" id="ARBA00023319"/>
    </source>
</evidence>
<dbReference type="GO" id="GO:0005102">
    <property type="term" value="F:signaling receptor binding"/>
    <property type="evidence" value="ECO:0007669"/>
    <property type="project" value="TreeGrafter"/>
</dbReference>
<dbReference type="GO" id="GO:0050852">
    <property type="term" value="P:T cell receptor signaling pathway"/>
    <property type="evidence" value="ECO:0007669"/>
    <property type="project" value="TreeGrafter"/>
</dbReference>
<dbReference type="SUPFAM" id="SSF49899">
    <property type="entry name" value="Concanavalin A-like lectins/glucanases"/>
    <property type="match status" value="1"/>
</dbReference>
<dbReference type="SUPFAM" id="SSF48726">
    <property type="entry name" value="Immunoglobulin"/>
    <property type="match status" value="2"/>
</dbReference>
<evidence type="ECO:0000259" key="11">
    <source>
        <dbReference type="PROSITE" id="PS50835"/>
    </source>
</evidence>
<organism evidence="12 13">
    <name type="scientific">Jaculus jaculus</name>
    <name type="common">Lesser Egyptian jerboa</name>
    <dbReference type="NCBI Taxonomy" id="51337"/>
    <lineage>
        <taxon>Eukaryota</taxon>
        <taxon>Metazoa</taxon>
        <taxon>Chordata</taxon>
        <taxon>Craniata</taxon>
        <taxon>Vertebrata</taxon>
        <taxon>Euteleostomi</taxon>
        <taxon>Mammalia</taxon>
        <taxon>Eutheria</taxon>
        <taxon>Euarchontoglires</taxon>
        <taxon>Glires</taxon>
        <taxon>Rodentia</taxon>
        <taxon>Myomorpha</taxon>
        <taxon>Dipodoidea</taxon>
        <taxon>Dipodidae</taxon>
        <taxon>Dipodinae</taxon>
        <taxon>Jaculus</taxon>
    </lineage>
</organism>
<dbReference type="FunFam" id="2.60.40.10:FF:000208">
    <property type="entry name" value="Butyrophilin subfamily 1 member A1"/>
    <property type="match status" value="1"/>
</dbReference>
<dbReference type="PROSITE" id="PS50835">
    <property type="entry name" value="IG_LIKE"/>
    <property type="match status" value="2"/>
</dbReference>
<dbReference type="PANTHER" id="PTHR24100">
    <property type="entry name" value="BUTYROPHILIN"/>
    <property type="match status" value="1"/>
</dbReference>
<keyword evidence="4" id="KW-0732">Signal</keyword>
<evidence type="ECO:0000256" key="1">
    <source>
        <dbReference type="ARBA" id="ARBA00004479"/>
    </source>
</evidence>
<dbReference type="GeneTree" id="ENSGT00940000160338"/>
<keyword evidence="5" id="KW-1133">Transmembrane helix</keyword>
<dbReference type="Pfam" id="PF22705">
    <property type="entry name" value="C2-set_3"/>
    <property type="match status" value="1"/>
</dbReference>
<protein>
    <submittedName>
        <fullName evidence="12">Butyrophilin-like 9</fullName>
    </submittedName>
</protein>
<gene>
    <name evidence="12" type="primary">Btnl9</name>
</gene>
<dbReference type="CDD" id="cd13733">
    <property type="entry name" value="SPRY_PRY_C-I_1"/>
    <property type="match status" value="1"/>
</dbReference>
<dbReference type="FunFam" id="2.60.40.10:FF:000088">
    <property type="entry name" value="Butyrophilin subfamily 1 member A1"/>
    <property type="match status" value="1"/>
</dbReference>
<dbReference type="GO" id="GO:0001817">
    <property type="term" value="P:regulation of cytokine production"/>
    <property type="evidence" value="ECO:0007669"/>
    <property type="project" value="TreeGrafter"/>
</dbReference>
<dbReference type="InterPro" id="IPR043136">
    <property type="entry name" value="B30.2/SPRY_sf"/>
</dbReference>
<keyword evidence="8" id="KW-0325">Glycoprotein</keyword>
<name>A0A8C5NVM7_JACJA</name>
<dbReference type="Gene3D" id="2.60.40.10">
    <property type="entry name" value="Immunoglobulins"/>
    <property type="match status" value="2"/>
</dbReference>
<dbReference type="SMART" id="SM00449">
    <property type="entry name" value="SPRY"/>
    <property type="match status" value="1"/>
</dbReference>
<keyword evidence="13" id="KW-1185">Reference proteome</keyword>
<reference evidence="12" key="1">
    <citation type="submission" date="2025-08" db="UniProtKB">
        <authorList>
            <consortium name="Ensembl"/>
        </authorList>
    </citation>
    <scope>IDENTIFICATION</scope>
</reference>
<dbReference type="InterPro" id="IPR007110">
    <property type="entry name" value="Ig-like_dom"/>
</dbReference>
<dbReference type="InterPro" id="IPR050504">
    <property type="entry name" value="IgSF_BTN/MOG"/>
</dbReference>
<dbReference type="GO" id="GO:0009897">
    <property type="term" value="C:external side of plasma membrane"/>
    <property type="evidence" value="ECO:0007669"/>
    <property type="project" value="TreeGrafter"/>
</dbReference>
<evidence type="ECO:0000256" key="2">
    <source>
        <dbReference type="ARBA" id="ARBA00007591"/>
    </source>
</evidence>
<dbReference type="PANTHER" id="PTHR24100:SF130">
    <property type="entry name" value="BUTYROPHILIN-LIKE PROTEIN 9"/>
    <property type="match status" value="1"/>
</dbReference>
<keyword evidence="7" id="KW-1015">Disulfide bond</keyword>
<evidence type="ECO:0000256" key="8">
    <source>
        <dbReference type="ARBA" id="ARBA00023180"/>
    </source>
</evidence>
<evidence type="ECO:0000313" key="13">
    <source>
        <dbReference type="Proteomes" id="UP000694385"/>
    </source>
</evidence>
<keyword evidence="6" id="KW-0472">Membrane</keyword>
<sequence>MADFSVSLGSLMQAPLPSSVFFLAHFLLFLHPADVKDIKVIGPGESIMALVGEEVEFSCHLSPYQNAEHMEIRWFRSQASNVVYLYQKRQKPHDLQMVQFRNRTTFDDHAIADGGVVLHLHSVVPADEGQYGCRFLSSEFSGEAIWELEVAGLGSDPHVSLEGFKEGGIQLRCSSHGWYPKPKVQWGDHLGHCLSPESEAIIQDSRGLFSLETSVIIHGRAHNNVSCSIQNPLLSQKKEFVIQIAGQSVKEGAGSECGCRVLGSQVRGEGHSSASPSTSFSRRRISFLVPRSTALELRGTLYLCSWPSGDYSDFPRQRKIVLSWWSLGSKAPVGCFPDVFLPRTSPWKKAFLGTLVALPLPLALLAALCLYHLHKQRSSQGESDWRRTEGQAVDVTLDAATAHPSLQVSEDGKSVFAPAPHDPRRFSGQTCVLSRERFSAGRHYWEVHVGRRSRWFVGACLASMARPGPARLSPAAGYWVMGLWNGHEYFVLDPHRVALTLRVPPRRLGIFLDYEAGKLSFFNASDGSHIFTFTDTFSGALCAYFRPRAHDGSGHPEPLTICSLWATGARVTEENDSDTWLQPYELSDPSPGLW</sequence>
<dbReference type="InterPro" id="IPR001870">
    <property type="entry name" value="B30.2/SPRY"/>
</dbReference>
<proteinExistence type="inferred from homology"/>
<dbReference type="InterPro" id="IPR036179">
    <property type="entry name" value="Ig-like_dom_sf"/>
</dbReference>
<evidence type="ECO:0000256" key="5">
    <source>
        <dbReference type="ARBA" id="ARBA00022989"/>
    </source>
</evidence>
<reference evidence="12" key="2">
    <citation type="submission" date="2025-09" db="UniProtKB">
        <authorList>
            <consortium name="Ensembl"/>
        </authorList>
    </citation>
    <scope>IDENTIFICATION</scope>
</reference>
<dbReference type="PRINTS" id="PR01407">
    <property type="entry name" value="BUTYPHLNCDUF"/>
</dbReference>
<feature type="domain" description="B30.2/SPRY" evidence="10">
    <location>
        <begin position="375"/>
        <end position="568"/>
    </location>
</feature>
<dbReference type="InterPro" id="IPR013783">
    <property type="entry name" value="Ig-like_fold"/>
</dbReference>
<dbReference type="FunFam" id="2.60.120.920:FF:000004">
    <property type="entry name" value="Butyrophilin subfamily 1 member A1"/>
    <property type="match status" value="1"/>
</dbReference>
<evidence type="ECO:0000256" key="4">
    <source>
        <dbReference type="ARBA" id="ARBA00022729"/>
    </source>
</evidence>
<evidence type="ECO:0000256" key="7">
    <source>
        <dbReference type="ARBA" id="ARBA00023157"/>
    </source>
</evidence>
<dbReference type="Pfam" id="PF00622">
    <property type="entry name" value="SPRY"/>
    <property type="match status" value="1"/>
</dbReference>
<dbReference type="PROSITE" id="PS50188">
    <property type="entry name" value="B302_SPRY"/>
    <property type="match status" value="1"/>
</dbReference>
<evidence type="ECO:0000256" key="3">
    <source>
        <dbReference type="ARBA" id="ARBA00022692"/>
    </source>
</evidence>
<comment type="similarity">
    <text evidence="2">Belongs to the immunoglobulin superfamily. BTN/MOG family.</text>
</comment>
<dbReference type="Gene3D" id="2.60.120.920">
    <property type="match status" value="1"/>
</dbReference>
<dbReference type="SMART" id="SM00409">
    <property type="entry name" value="IG"/>
    <property type="match status" value="1"/>
</dbReference>
<dbReference type="InterPro" id="IPR053896">
    <property type="entry name" value="BTN3A2-like_Ig-C"/>
</dbReference>
<dbReference type="Ensembl" id="ENSJJAT00000006213.1">
    <property type="protein sequence ID" value="ENSJJAP00000002943.1"/>
    <property type="gene ID" value="ENSJJAG00000005353.1"/>
</dbReference>
<accession>A0A8C5NVM7</accession>
<keyword evidence="9" id="KW-0393">Immunoglobulin domain</keyword>
<dbReference type="InterPro" id="IPR003599">
    <property type="entry name" value="Ig_sub"/>
</dbReference>
<evidence type="ECO:0000259" key="10">
    <source>
        <dbReference type="PROSITE" id="PS50188"/>
    </source>
</evidence>
<dbReference type="InterPro" id="IPR006574">
    <property type="entry name" value="PRY"/>
</dbReference>
<dbReference type="CDD" id="cd05713">
    <property type="entry name" value="IgV_MOG_like"/>
    <property type="match status" value="1"/>
</dbReference>
<dbReference type="SMART" id="SM00406">
    <property type="entry name" value="IGv"/>
    <property type="match status" value="1"/>
</dbReference>
<dbReference type="InterPro" id="IPR013320">
    <property type="entry name" value="ConA-like_dom_sf"/>
</dbReference>
<evidence type="ECO:0000256" key="6">
    <source>
        <dbReference type="ARBA" id="ARBA00023136"/>
    </source>
</evidence>
<dbReference type="Pfam" id="PF13765">
    <property type="entry name" value="PRY"/>
    <property type="match status" value="1"/>
</dbReference>
<dbReference type="Proteomes" id="UP000694385">
    <property type="component" value="Unassembled WGS sequence"/>
</dbReference>